<feature type="non-terminal residue" evidence="3">
    <location>
        <position position="317"/>
    </location>
</feature>
<feature type="coiled-coil region" evidence="1">
    <location>
        <begin position="219"/>
        <end position="250"/>
    </location>
</feature>
<protein>
    <submittedName>
        <fullName evidence="3">Uncharacterized protein</fullName>
    </submittedName>
</protein>
<feature type="compositionally biased region" description="Polar residues" evidence="2">
    <location>
        <begin position="159"/>
        <end position="211"/>
    </location>
</feature>
<reference evidence="3" key="1">
    <citation type="submission" date="2020-04" db="EMBL/GenBank/DDBJ databases">
        <title>Deep metagenomics examines the oral microbiome during advanced dental caries in children, revealing novel taxa and co-occurrences with host molecules.</title>
        <authorList>
            <person name="Baker J.L."/>
            <person name="Morton J.T."/>
            <person name="Dinis M."/>
            <person name="Alvarez R."/>
            <person name="Tran N.C."/>
            <person name="Knight R."/>
            <person name="Edlund A."/>
        </authorList>
    </citation>
    <scope>NUCLEOTIDE SEQUENCE</scope>
    <source>
        <strain evidence="3">JCVI_23_bin.16</strain>
    </source>
</reference>
<comment type="caution">
    <text evidence="3">The sequence shown here is derived from an EMBL/GenBank/DDBJ whole genome shotgun (WGS) entry which is preliminary data.</text>
</comment>
<evidence type="ECO:0000313" key="3">
    <source>
        <dbReference type="EMBL" id="MBF0935704.1"/>
    </source>
</evidence>
<sequence>MKFDDLKNLDLSKVREQILAYSVQVTRSYWEIGRRLHFAKSFLLSVDGFLPWLETTYISYDEANRMMYIAKNLPKMECYEHLGLSLLYLIATIPEEHRRKVYSLPSGQRKYLHQMSQLELRSVKRLLKVGQLETCFQGDNQQGEKETQDAVAPEASQARAPQSPATNQASKQEVPTSPQANRLQPSTQSDNATHQASQAQTNLLTPSQDLKSNPLAPKLAEAEATNQRLRESLKQANTKYQEDLQSIEERYRYLKRFREGLSHFANRSTTFIPDLEGLNRIIAFSHEIDHLLVKLAPMRYIDDFKAIQNQVMVDHYL</sequence>
<keyword evidence="1" id="KW-0175">Coiled coil</keyword>
<dbReference type="EMBL" id="JABZFV010000347">
    <property type="protein sequence ID" value="MBF0935704.1"/>
    <property type="molecule type" value="Genomic_DNA"/>
</dbReference>
<evidence type="ECO:0000313" key="4">
    <source>
        <dbReference type="Proteomes" id="UP000757900"/>
    </source>
</evidence>
<evidence type="ECO:0000256" key="1">
    <source>
        <dbReference type="SAM" id="Coils"/>
    </source>
</evidence>
<organism evidence="3 4">
    <name type="scientific">Abiotrophia defectiva</name>
    <name type="common">Streptococcus defectivus</name>
    <dbReference type="NCBI Taxonomy" id="46125"/>
    <lineage>
        <taxon>Bacteria</taxon>
        <taxon>Bacillati</taxon>
        <taxon>Bacillota</taxon>
        <taxon>Bacilli</taxon>
        <taxon>Lactobacillales</taxon>
        <taxon>Aerococcaceae</taxon>
        <taxon>Abiotrophia</taxon>
    </lineage>
</organism>
<gene>
    <name evidence="3" type="ORF">HXK00_08725</name>
</gene>
<name>A0A929QTL2_ABIDE</name>
<feature type="region of interest" description="Disordered" evidence="2">
    <location>
        <begin position="138"/>
        <end position="213"/>
    </location>
</feature>
<dbReference type="AlphaFoldDB" id="A0A929QTL2"/>
<proteinExistence type="predicted"/>
<accession>A0A929QTL2</accession>
<evidence type="ECO:0000256" key="2">
    <source>
        <dbReference type="SAM" id="MobiDB-lite"/>
    </source>
</evidence>
<dbReference type="Proteomes" id="UP000757900">
    <property type="component" value="Unassembled WGS sequence"/>
</dbReference>